<feature type="transmembrane region" description="Helical" evidence="9">
    <location>
        <begin position="210"/>
        <end position="233"/>
    </location>
</feature>
<proteinExistence type="inferred from homology"/>
<keyword evidence="7 9" id="KW-0472">Membrane</keyword>
<evidence type="ECO:0000313" key="12">
    <source>
        <dbReference type="Proteomes" id="UP001163846"/>
    </source>
</evidence>
<feature type="transmembrane region" description="Helical" evidence="9">
    <location>
        <begin position="297"/>
        <end position="315"/>
    </location>
</feature>
<organism evidence="11 12">
    <name type="scientific">Lentinula raphanica</name>
    <dbReference type="NCBI Taxonomy" id="153919"/>
    <lineage>
        <taxon>Eukaryota</taxon>
        <taxon>Fungi</taxon>
        <taxon>Dikarya</taxon>
        <taxon>Basidiomycota</taxon>
        <taxon>Agaricomycotina</taxon>
        <taxon>Agaricomycetes</taxon>
        <taxon>Agaricomycetidae</taxon>
        <taxon>Agaricales</taxon>
        <taxon>Marasmiineae</taxon>
        <taxon>Omphalotaceae</taxon>
        <taxon>Lentinula</taxon>
    </lineage>
</organism>
<comment type="subcellular location">
    <subcellularLocation>
        <location evidence="1">Membrane</location>
        <topology evidence="1">Multi-pass membrane protein</topology>
    </subcellularLocation>
</comment>
<dbReference type="Pfam" id="PF07690">
    <property type="entry name" value="MFS_1"/>
    <property type="match status" value="1"/>
</dbReference>
<accession>A0AA38P679</accession>
<dbReference type="PROSITE" id="PS50850">
    <property type="entry name" value="MFS"/>
    <property type="match status" value="1"/>
</dbReference>
<dbReference type="InterPro" id="IPR011701">
    <property type="entry name" value="MFS"/>
</dbReference>
<keyword evidence="3" id="KW-0813">Transport</keyword>
<feature type="transmembrane region" description="Helical" evidence="9">
    <location>
        <begin position="373"/>
        <end position="392"/>
    </location>
</feature>
<dbReference type="EMBL" id="MU806290">
    <property type="protein sequence ID" value="KAJ3836826.1"/>
    <property type="molecule type" value="Genomic_DNA"/>
</dbReference>
<dbReference type="Proteomes" id="UP001163846">
    <property type="component" value="Unassembled WGS sequence"/>
</dbReference>
<keyword evidence="12" id="KW-1185">Reference proteome</keyword>
<evidence type="ECO:0000256" key="2">
    <source>
        <dbReference type="ARBA" id="ARBA00008335"/>
    </source>
</evidence>
<dbReference type="InterPro" id="IPR036259">
    <property type="entry name" value="MFS_trans_sf"/>
</dbReference>
<keyword evidence="5 9" id="KW-1133">Transmembrane helix</keyword>
<sequence length="617" mass="67481">MSFFYRDPDTSNLRIEIVRDNDDEVEIPLSADPTAHSGVLHVEDTTAIDGHRLRVALFIGLGLATYIYSLDNQTTSAYLAFAASEFENHSLISSIQTAQSIIVACGKPVIAKLADFSSRGTAYVVVLLFHVMGYILIASAPSINVVAAGIILFAIGYTGLQLLNQIIIADITTLEWRGLINGLIALPFIVNSFVGPILATSVLETVGWRWGYGMFVILIPICLSPLITTLLWAERKAKQRGLALVQKIPSQTILERAQTMAEELDLMGLILITGCIALILLPLTLTGKVNGGWSNPLMILLITLGCVLLPICSIWDMKYAKFPVIPRRFFKNRSVIIVSLIGAFDFCSYCLASVYLYSFIIVVKPWSLLHATYFSQVQSMVLTIFAILAGVIMKYTHRYKALLIIGLFIRLIGVVLMIRARGANGSDAELVWTQVLQGLGGGFAASCSQVGAQASVPHVDLAMATAVILLVTEIGASIGGSVAGAIWSNKMPGKLAQYLPDLSDEERSSLFSSVTHVRKYERGTHVRQGVIFAYSDVMRDLLVLASLLSVFPLVLAIFLPNWYLGDKQNVVNDPESVEASDQFPEHSRGEYTPLARDDFDTDSELPEEGAVLQTERQ</sequence>
<evidence type="ECO:0000259" key="10">
    <source>
        <dbReference type="PROSITE" id="PS50850"/>
    </source>
</evidence>
<dbReference type="PANTHER" id="PTHR23501:SF87">
    <property type="entry name" value="SIDEROPHORE IRON TRANSPORTER 2"/>
    <property type="match status" value="1"/>
</dbReference>
<feature type="domain" description="Major facilitator superfamily (MFS) profile" evidence="10">
    <location>
        <begin position="57"/>
        <end position="563"/>
    </location>
</feature>
<evidence type="ECO:0000256" key="8">
    <source>
        <dbReference type="SAM" id="MobiDB-lite"/>
    </source>
</evidence>
<protein>
    <submittedName>
        <fullName evidence="11">Drug:h+ antiporter</fullName>
    </submittedName>
</protein>
<dbReference type="GO" id="GO:0022857">
    <property type="term" value="F:transmembrane transporter activity"/>
    <property type="evidence" value="ECO:0007669"/>
    <property type="project" value="InterPro"/>
</dbReference>
<gene>
    <name evidence="11" type="ORF">F5878DRAFT_243673</name>
</gene>
<evidence type="ECO:0000256" key="3">
    <source>
        <dbReference type="ARBA" id="ARBA00022448"/>
    </source>
</evidence>
<dbReference type="Gene3D" id="1.20.1250.20">
    <property type="entry name" value="MFS general substrate transporter like domains"/>
    <property type="match status" value="2"/>
</dbReference>
<keyword evidence="6" id="KW-0406">Ion transport</keyword>
<feature type="transmembrane region" description="Helical" evidence="9">
    <location>
        <begin position="541"/>
        <end position="564"/>
    </location>
</feature>
<dbReference type="AlphaFoldDB" id="A0AA38P679"/>
<evidence type="ECO:0000256" key="6">
    <source>
        <dbReference type="ARBA" id="ARBA00023065"/>
    </source>
</evidence>
<evidence type="ECO:0000256" key="5">
    <source>
        <dbReference type="ARBA" id="ARBA00022989"/>
    </source>
</evidence>
<feature type="transmembrane region" description="Helical" evidence="9">
    <location>
        <begin position="122"/>
        <end position="140"/>
    </location>
</feature>
<evidence type="ECO:0000256" key="4">
    <source>
        <dbReference type="ARBA" id="ARBA00022692"/>
    </source>
</evidence>
<feature type="transmembrane region" description="Helical" evidence="9">
    <location>
        <begin position="179"/>
        <end position="198"/>
    </location>
</feature>
<feature type="transmembrane region" description="Helical" evidence="9">
    <location>
        <begin position="266"/>
        <end position="285"/>
    </location>
</feature>
<dbReference type="SUPFAM" id="SSF103473">
    <property type="entry name" value="MFS general substrate transporter"/>
    <property type="match status" value="1"/>
</dbReference>
<name>A0AA38P679_9AGAR</name>
<feature type="region of interest" description="Disordered" evidence="8">
    <location>
        <begin position="576"/>
        <end position="617"/>
    </location>
</feature>
<feature type="transmembrane region" description="Helical" evidence="9">
    <location>
        <begin position="399"/>
        <end position="418"/>
    </location>
</feature>
<dbReference type="InterPro" id="IPR020846">
    <property type="entry name" value="MFS_dom"/>
</dbReference>
<dbReference type="GO" id="GO:0005886">
    <property type="term" value="C:plasma membrane"/>
    <property type="evidence" value="ECO:0007669"/>
    <property type="project" value="TreeGrafter"/>
</dbReference>
<comment type="similarity">
    <text evidence="2">Belongs to the major facilitator superfamily.</text>
</comment>
<dbReference type="GO" id="GO:0006811">
    <property type="term" value="P:monoatomic ion transport"/>
    <property type="evidence" value="ECO:0007669"/>
    <property type="project" value="UniProtKB-KW"/>
</dbReference>
<feature type="transmembrane region" description="Helical" evidence="9">
    <location>
        <begin position="461"/>
        <end position="487"/>
    </location>
</feature>
<feature type="transmembrane region" description="Helical" evidence="9">
    <location>
        <begin position="335"/>
        <end position="361"/>
    </location>
</feature>
<evidence type="ECO:0000256" key="9">
    <source>
        <dbReference type="SAM" id="Phobius"/>
    </source>
</evidence>
<dbReference type="PANTHER" id="PTHR23501">
    <property type="entry name" value="MAJOR FACILITATOR SUPERFAMILY"/>
    <property type="match status" value="1"/>
</dbReference>
<evidence type="ECO:0000313" key="11">
    <source>
        <dbReference type="EMBL" id="KAJ3836826.1"/>
    </source>
</evidence>
<dbReference type="FunFam" id="1.20.1250.20:FF:000197">
    <property type="entry name" value="Siderophore iron transporter 1"/>
    <property type="match status" value="1"/>
</dbReference>
<evidence type="ECO:0000256" key="1">
    <source>
        <dbReference type="ARBA" id="ARBA00004141"/>
    </source>
</evidence>
<comment type="caution">
    <text evidence="11">The sequence shown here is derived from an EMBL/GenBank/DDBJ whole genome shotgun (WGS) entry which is preliminary data.</text>
</comment>
<reference evidence="11" key="1">
    <citation type="submission" date="2022-08" db="EMBL/GenBank/DDBJ databases">
        <authorList>
            <consortium name="DOE Joint Genome Institute"/>
            <person name="Min B."/>
            <person name="Riley R."/>
            <person name="Sierra-Patev S."/>
            <person name="Naranjo-Ortiz M."/>
            <person name="Looney B."/>
            <person name="Konkel Z."/>
            <person name="Slot J.C."/>
            <person name="Sakamoto Y."/>
            <person name="Steenwyk J.L."/>
            <person name="Rokas A."/>
            <person name="Carro J."/>
            <person name="Camarero S."/>
            <person name="Ferreira P."/>
            <person name="Molpeceres G."/>
            <person name="Ruiz-Duenas F.J."/>
            <person name="Serrano A."/>
            <person name="Henrissat B."/>
            <person name="Drula E."/>
            <person name="Hughes K.W."/>
            <person name="Mata J.L."/>
            <person name="Ishikawa N.K."/>
            <person name="Vargas-Isla R."/>
            <person name="Ushijima S."/>
            <person name="Smith C.A."/>
            <person name="Ahrendt S."/>
            <person name="Andreopoulos W."/>
            <person name="He G."/>
            <person name="Labutti K."/>
            <person name="Lipzen A."/>
            <person name="Ng V."/>
            <person name="Sandor L."/>
            <person name="Barry K."/>
            <person name="Martinez A.T."/>
            <person name="Xiao Y."/>
            <person name="Gibbons J.G."/>
            <person name="Terashima K."/>
            <person name="Hibbett D.S."/>
            <person name="Grigoriev I.V."/>
        </authorList>
    </citation>
    <scope>NUCLEOTIDE SEQUENCE</scope>
    <source>
        <strain evidence="11">TFB9207</strain>
    </source>
</reference>
<evidence type="ECO:0000256" key="7">
    <source>
        <dbReference type="ARBA" id="ARBA00023136"/>
    </source>
</evidence>
<keyword evidence="4 9" id="KW-0812">Transmembrane</keyword>
<feature type="transmembrane region" description="Helical" evidence="9">
    <location>
        <begin position="146"/>
        <end position="167"/>
    </location>
</feature>